<reference evidence="2 3" key="1">
    <citation type="submission" date="2023-12" db="EMBL/GenBank/DDBJ databases">
        <title>Whole-genome sequencing of halo(alkali)philic microorganisms from hypersaline lakes.</title>
        <authorList>
            <person name="Sorokin D.Y."/>
            <person name="Merkel A.Y."/>
            <person name="Messina E."/>
            <person name="Yakimov M."/>
        </authorList>
    </citation>
    <scope>NUCLEOTIDE SEQUENCE [LARGE SCALE GENOMIC DNA]</scope>
    <source>
        <strain evidence="2 3">AB-CW1</strain>
    </source>
</reference>
<feature type="transmembrane region" description="Helical" evidence="1">
    <location>
        <begin position="79"/>
        <end position="100"/>
    </location>
</feature>
<keyword evidence="1" id="KW-0472">Membrane</keyword>
<dbReference type="RefSeq" id="WP_346050660.1">
    <property type="nucleotide sequence ID" value="NZ_JAYGII010000005.1"/>
</dbReference>
<keyword evidence="1" id="KW-0812">Transmembrane</keyword>
<comment type="caution">
    <text evidence="2">The sequence shown here is derived from an EMBL/GenBank/DDBJ whole genome shotgun (WGS) entry which is preliminary data.</text>
</comment>
<keyword evidence="3" id="KW-1185">Reference proteome</keyword>
<feature type="transmembrane region" description="Helical" evidence="1">
    <location>
        <begin position="38"/>
        <end position="58"/>
    </location>
</feature>
<dbReference type="EMBL" id="JAYGII010000005">
    <property type="protein sequence ID" value="MEA5445036.1"/>
    <property type="molecule type" value="Genomic_DNA"/>
</dbReference>
<evidence type="ECO:0000313" key="2">
    <source>
        <dbReference type="EMBL" id="MEA5445036.1"/>
    </source>
</evidence>
<protein>
    <submittedName>
        <fullName evidence="2">Uncharacterized protein</fullName>
    </submittedName>
</protein>
<accession>A0AAP6JDK6</accession>
<dbReference type="Proteomes" id="UP001302316">
    <property type="component" value="Unassembled WGS sequence"/>
</dbReference>
<evidence type="ECO:0000313" key="3">
    <source>
        <dbReference type="Proteomes" id="UP001302316"/>
    </source>
</evidence>
<dbReference type="AlphaFoldDB" id="A0AAP6JDK6"/>
<sequence>MIFGLLLLLALAGGYFFIRDWEMTSFVSLREDGHRLYFRSAVAGIAILIAFSILIQALQKIFPVSLAHVSGYLGVPPETHVFATASILTLFLGKFLALGINRSMRQLRESRCRFIRWIPCRLNLGRDLEAWREEAIRADDVDSLVFDATTNEFPLLLTVDNGKIYIGYVDSWPKPGSENEWLTLLPLASGFRKDNLEVELTTSYDEVIVELASDESEKASIQELLSKYQVCVCRDNIVSISRFDFETYNNASLSS</sequence>
<gene>
    <name evidence="2" type="ORF">VCB98_04285</name>
</gene>
<proteinExistence type="predicted"/>
<keyword evidence="1" id="KW-1133">Transmembrane helix</keyword>
<organism evidence="2 3">
    <name type="scientific">Natronospira elongata</name>
    <dbReference type="NCBI Taxonomy" id="3110268"/>
    <lineage>
        <taxon>Bacteria</taxon>
        <taxon>Pseudomonadati</taxon>
        <taxon>Pseudomonadota</taxon>
        <taxon>Gammaproteobacteria</taxon>
        <taxon>Natronospirales</taxon>
        <taxon>Natronospiraceae</taxon>
        <taxon>Natronospira</taxon>
    </lineage>
</organism>
<name>A0AAP6JDK6_9GAMM</name>
<evidence type="ECO:0000256" key="1">
    <source>
        <dbReference type="SAM" id="Phobius"/>
    </source>
</evidence>